<protein>
    <submittedName>
        <fullName evidence="1">Uncharacterized protein</fullName>
    </submittedName>
</protein>
<name>A0A0C2YES9_HEBCY</name>
<dbReference type="HOGENOM" id="CLU_2705067_0_0_1"/>
<dbReference type="AlphaFoldDB" id="A0A0C2YES9"/>
<dbReference type="Proteomes" id="UP000053424">
    <property type="component" value="Unassembled WGS sequence"/>
</dbReference>
<dbReference type="EMBL" id="KN831785">
    <property type="protein sequence ID" value="KIM39547.1"/>
    <property type="molecule type" value="Genomic_DNA"/>
</dbReference>
<accession>A0A0C2YES9</accession>
<reference evidence="2" key="2">
    <citation type="submission" date="2015-01" db="EMBL/GenBank/DDBJ databases">
        <title>Evolutionary Origins and Diversification of the Mycorrhizal Mutualists.</title>
        <authorList>
            <consortium name="DOE Joint Genome Institute"/>
            <consortium name="Mycorrhizal Genomics Consortium"/>
            <person name="Kohler A."/>
            <person name="Kuo A."/>
            <person name="Nagy L.G."/>
            <person name="Floudas D."/>
            <person name="Copeland A."/>
            <person name="Barry K.W."/>
            <person name="Cichocki N."/>
            <person name="Veneault-Fourrey C."/>
            <person name="LaButti K."/>
            <person name="Lindquist E.A."/>
            <person name="Lipzen A."/>
            <person name="Lundell T."/>
            <person name="Morin E."/>
            <person name="Murat C."/>
            <person name="Riley R."/>
            <person name="Ohm R."/>
            <person name="Sun H."/>
            <person name="Tunlid A."/>
            <person name="Henrissat B."/>
            <person name="Grigoriev I.V."/>
            <person name="Hibbett D.S."/>
            <person name="Martin F."/>
        </authorList>
    </citation>
    <scope>NUCLEOTIDE SEQUENCE [LARGE SCALE GENOMIC DNA]</scope>
    <source>
        <strain evidence="2">h7</strain>
    </source>
</reference>
<organism evidence="1 2">
    <name type="scientific">Hebeloma cylindrosporum</name>
    <dbReference type="NCBI Taxonomy" id="76867"/>
    <lineage>
        <taxon>Eukaryota</taxon>
        <taxon>Fungi</taxon>
        <taxon>Dikarya</taxon>
        <taxon>Basidiomycota</taxon>
        <taxon>Agaricomycotina</taxon>
        <taxon>Agaricomycetes</taxon>
        <taxon>Agaricomycetidae</taxon>
        <taxon>Agaricales</taxon>
        <taxon>Agaricineae</taxon>
        <taxon>Hymenogastraceae</taxon>
        <taxon>Hebeloma</taxon>
    </lineage>
</organism>
<sequence>MSERYFPIGPSSHQMLSKIEVFSCFYKYRTPPFVGPPLSLSVRNLGVCLDCVSTEPKARIGNHILRSYIDPHT</sequence>
<gene>
    <name evidence="1" type="ORF">M413DRAFT_447029</name>
</gene>
<evidence type="ECO:0000313" key="2">
    <source>
        <dbReference type="Proteomes" id="UP000053424"/>
    </source>
</evidence>
<proteinExistence type="predicted"/>
<keyword evidence="2" id="KW-1185">Reference proteome</keyword>
<reference evidence="1 2" key="1">
    <citation type="submission" date="2014-04" db="EMBL/GenBank/DDBJ databases">
        <authorList>
            <consortium name="DOE Joint Genome Institute"/>
            <person name="Kuo A."/>
            <person name="Gay G."/>
            <person name="Dore J."/>
            <person name="Kohler A."/>
            <person name="Nagy L.G."/>
            <person name="Floudas D."/>
            <person name="Copeland A."/>
            <person name="Barry K.W."/>
            <person name="Cichocki N."/>
            <person name="Veneault-Fourrey C."/>
            <person name="LaButti K."/>
            <person name="Lindquist E.A."/>
            <person name="Lipzen A."/>
            <person name="Lundell T."/>
            <person name="Morin E."/>
            <person name="Murat C."/>
            <person name="Sun H."/>
            <person name="Tunlid A."/>
            <person name="Henrissat B."/>
            <person name="Grigoriev I.V."/>
            <person name="Hibbett D.S."/>
            <person name="Martin F."/>
            <person name="Nordberg H.P."/>
            <person name="Cantor M.N."/>
            <person name="Hua S.X."/>
        </authorList>
    </citation>
    <scope>NUCLEOTIDE SEQUENCE [LARGE SCALE GENOMIC DNA]</scope>
    <source>
        <strain evidence="2">h7</strain>
    </source>
</reference>
<evidence type="ECO:0000313" key="1">
    <source>
        <dbReference type="EMBL" id="KIM39547.1"/>
    </source>
</evidence>